<dbReference type="EMBL" id="VIRM01000040">
    <property type="protein sequence ID" value="TQS17814.1"/>
    <property type="molecule type" value="Genomic_DNA"/>
</dbReference>
<dbReference type="GO" id="GO:0000160">
    <property type="term" value="P:phosphorelay signal transduction system"/>
    <property type="evidence" value="ECO:0007669"/>
    <property type="project" value="InterPro"/>
</dbReference>
<dbReference type="InterPro" id="IPR051677">
    <property type="entry name" value="AfsR-DnrI-RedD_regulator"/>
</dbReference>
<accession>A0A544YM41</accession>
<dbReference type="SMART" id="SM01043">
    <property type="entry name" value="BTAD"/>
    <property type="match status" value="1"/>
</dbReference>
<proteinExistence type="inferred from homology"/>
<evidence type="ECO:0000256" key="4">
    <source>
        <dbReference type="ARBA" id="ARBA00023163"/>
    </source>
</evidence>
<dbReference type="SUPFAM" id="SSF46894">
    <property type="entry name" value="C-terminal effector domain of the bipartite response regulators"/>
    <property type="match status" value="1"/>
</dbReference>
<comment type="similarity">
    <text evidence="1">Belongs to the AfsR/DnrI/RedD regulatory family.</text>
</comment>
<dbReference type="Pfam" id="PF00486">
    <property type="entry name" value="Trans_reg_C"/>
    <property type="match status" value="1"/>
</dbReference>
<dbReference type="SMART" id="SM00862">
    <property type="entry name" value="Trans_reg_C"/>
    <property type="match status" value="1"/>
</dbReference>
<keyword evidence="4" id="KW-0804">Transcription</keyword>
<dbReference type="PANTHER" id="PTHR35807:SF1">
    <property type="entry name" value="TRANSCRIPTIONAL REGULATOR REDD"/>
    <property type="match status" value="1"/>
</dbReference>
<sequence>MAGPIRNCSGRSPGLCGFAAGRDLRGVLFRRSSRDAYGGPVVHRSSDPEGGSNLRFGLLGPVEVRRNGRPVPLGSPKQRALLTALLLEPNRVVSIDRLVMAVWDEEPPRSAVANVRTYVNRLRGTLGDGDRLTARPPGYVLTVRSGELDVSEFADALRQGRQALSAGRPETALRHLSAALTRWRGAPAEDVPRSAALGPRLDALAEQRCLALEAQAEARLMLGEHAEAVPELRETVAAHPTRERLWGSLMLALYRTGDSAAALAAYGQARAFLAEELGVEPGPELAELHRRVLHRDPALLAVPPLPALDPSHPAPITKTGPKTGPTTGPTPAPVAGPGSLVNLVGRDPELNELLAAINAAPPRPVRPVAVHGPAGVGKSALALHAVRMAAPAFPGGVFHVDLRTLPRPGAYETLARLLGLLGLADDEIAADLDDAVLQLGNATAGRRVLVLLDNVTDEGQVRPLIGACPGCRLVITSRMVLGALDDVDHLPLAPLTDDAAYELLVRLCGRDRVDPEQVRRVARLCDNLPLALRIAGKRLAVRREWTLAAFADMLACEEHRLDLLTCGDLSVRSALDLDYQALRQCGGTANGSALALFHRLGELGMADCGSATAAGLLGRDRRTAWAALGRLADLRLMKPIAPDHYRMNDLTRLYALEIARATGKPANGNSAV</sequence>
<dbReference type="Gene3D" id="1.25.40.10">
    <property type="entry name" value="Tetratricopeptide repeat domain"/>
    <property type="match status" value="1"/>
</dbReference>
<keyword evidence="3 5" id="KW-0238">DNA-binding</keyword>
<dbReference type="InterPro" id="IPR027417">
    <property type="entry name" value="P-loop_NTPase"/>
</dbReference>
<dbReference type="InterPro" id="IPR016032">
    <property type="entry name" value="Sig_transdc_resp-reg_C-effctor"/>
</dbReference>
<dbReference type="Gene3D" id="1.10.10.10">
    <property type="entry name" value="Winged helix-like DNA-binding domain superfamily/Winged helix DNA-binding domain"/>
    <property type="match status" value="1"/>
</dbReference>
<dbReference type="PANTHER" id="PTHR35807">
    <property type="entry name" value="TRANSCRIPTIONAL REGULATOR REDD-RELATED"/>
    <property type="match status" value="1"/>
</dbReference>
<evidence type="ECO:0000256" key="1">
    <source>
        <dbReference type="ARBA" id="ARBA00005820"/>
    </source>
</evidence>
<feature type="region of interest" description="Disordered" evidence="6">
    <location>
        <begin position="305"/>
        <end position="336"/>
    </location>
</feature>
<evidence type="ECO:0000256" key="5">
    <source>
        <dbReference type="PROSITE-ProRule" id="PRU01091"/>
    </source>
</evidence>
<dbReference type="Pfam" id="PF13191">
    <property type="entry name" value="AAA_16"/>
    <property type="match status" value="1"/>
</dbReference>
<feature type="compositionally biased region" description="Low complexity" evidence="6">
    <location>
        <begin position="314"/>
        <end position="327"/>
    </location>
</feature>
<feature type="domain" description="OmpR/PhoB-type" evidence="7">
    <location>
        <begin position="45"/>
        <end position="143"/>
    </location>
</feature>
<dbReference type="Proteomes" id="UP000316541">
    <property type="component" value="Unassembled WGS sequence"/>
</dbReference>
<dbReference type="AlphaFoldDB" id="A0A544YM41"/>
<evidence type="ECO:0000256" key="2">
    <source>
        <dbReference type="ARBA" id="ARBA00023015"/>
    </source>
</evidence>
<reference evidence="8 9" key="1">
    <citation type="submission" date="2019-07" db="EMBL/GenBank/DDBJ databases">
        <title>Microbispora hainanensis DSM 45428.</title>
        <authorList>
            <person name="Thawai C."/>
        </authorList>
    </citation>
    <scope>NUCLEOTIDE SEQUENCE [LARGE SCALE GENOMIC DNA]</scope>
    <source>
        <strain evidence="8 9">DSM 45428</strain>
    </source>
</reference>
<evidence type="ECO:0000256" key="3">
    <source>
        <dbReference type="ARBA" id="ARBA00023125"/>
    </source>
</evidence>
<dbReference type="GO" id="GO:0006355">
    <property type="term" value="P:regulation of DNA-templated transcription"/>
    <property type="evidence" value="ECO:0007669"/>
    <property type="project" value="InterPro"/>
</dbReference>
<dbReference type="CDD" id="cd15831">
    <property type="entry name" value="BTAD"/>
    <property type="match status" value="1"/>
</dbReference>
<dbReference type="Pfam" id="PF03704">
    <property type="entry name" value="BTAD"/>
    <property type="match status" value="1"/>
</dbReference>
<dbReference type="InterPro" id="IPR005158">
    <property type="entry name" value="BTAD"/>
</dbReference>
<organism evidence="8 9">
    <name type="scientific">Microbispora hainanensis</name>
    <dbReference type="NCBI Taxonomy" id="568844"/>
    <lineage>
        <taxon>Bacteria</taxon>
        <taxon>Bacillati</taxon>
        <taxon>Actinomycetota</taxon>
        <taxon>Actinomycetes</taxon>
        <taxon>Streptosporangiales</taxon>
        <taxon>Streptosporangiaceae</taxon>
        <taxon>Microbispora</taxon>
    </lineage>
</organism>
<evidence type="ECO:0000256" key="6">
    <source>
        <dbReference type="SAM" id="MobiDB-lite"/>
    </source>
</evidence>
<gene>
    <name evidence="8" type="ORF">FLX08_27220</name>
</gene>
<evidence type="ECO:0000313" key="8">
    <source>
        <dbReference type="EMBL" id="TQS17814.1"/>
    </source>
</evidence>
<comment type="caution">
    <text evidence="8">The sequence shown here is derived from an EMBL/GenBank/DDBJ whole genome shotgun (WGS) entry which is preliminary data.</text>
</comment>
<dbReference type="InterPro" id="IPR001867">
    <property type="entry name" value="OmpR/PhoB-type_DNA-bd"/>
</dbReference>
<evidence type="ECO:0000259" key="7">
    <source>
        <dbReference type="PROSITE" id="PS51755"/>
    </source>
</evidence>
<dbReference type="SUPFAM" id="SSF52540">
    <property type="entry name" value="P-loop containing nucleoside triphosphate hydrolases"/>
    <property type="match status" value="1"/>
</dbReference>
<dbReference type="InterPro" id="IPR011990">
    <property type="entry name" value="TPR-like_helical_dom_sf"/>
</dbReference>
<name>A0A544YM41_9ACTN</name>
<dbReference type="GO" id="GO:0003677">
    <property type="term" value="F:DNA binding"/>
    <property type="evidence" value="ECO:0007669"/>
    <property type="project" value="UniProtKB-UniRule"/>
</dbReference>
<dbReference type="InterPro" id="IPR041664">
    <property type="entry name" value="AAA_16"/>
</dbReference>
<dbReference type="SUPFAM" id="SSF48452">
    <property type="entry name" value="TPR-like"/>
    <property type="match status" value="1"/>
</dbReference>
<keyword evidence="2" id="KW-0805">Transcription regulation</keyword>
<dbReference type="Gene3D" id="3.40.50.300">
    <property type="entry name" value="P-loop containing nucleotide triphosphate hydrolases"/>
    <property type="match status" value="1"/>
</dbReference>
<dbReference type="InterPro" id="IPR036388">
    <property type="entry name" value="WH-like_DNA-bd_sf"/>
</dbReference>
<dbReference type="CDD" id="cd00383">
    <property type="entry name" value="trans_reg_C"/>
    <property type="match status" value="1"/>
</dbReference>
<evidence type="ECO:0000313" key="9">
    <source>
        <dbReference type="Proteomes" id="UP000316541"/>
    </source>
</evidence>
<dbReference type="PRINTS" id="PR00364">
    <property type="entry name" value="DISEASERSIST"/>
</dbReference>
<dbReference type="PROSITE" id="PS51755">
    <property type="entry name" value="OMPR_PHOB"/>
    <property type="match status" value="1"/>
</dbReference>
<protein>
    <submittedName>
        <fullName evidence="8">AAA family ATPase</fullName>
    </submittedName>
</protein>
<feature type="DNA-binding region" description="OmpR/PhoB-type" evidence="5">
    <location>
        <begin position="45"/>
        <end position="143"/>
    </location>
</feature>